<dbReference type="Gene3D" id="3.20.20.80">
    <property type="entry name" value="Glycosidases"/>
    <property type="match status" value="1"/>
</dbReference>
<sequence length="731" mass="80660">MVAGMISAVSARAEAVTAAVVGQARVWHRVELRLDGVPAVANPFDPDQIRLDATLRSPSGATEEVPAFWYQDYRRRLVEGSEVLEPVGEPGWRLRFTPAEAGEYHMSLAQSLHDGVATDVAESRIEVGSSSDTSRHGWVRVGPDRRYFQTSDGRPLRLIGENVCWPEAGGTYDYDTWFAEMRGSGQNFARLWMAPWALGLEHGPGTLNHYRLDQAWRLDRIFDRASEDGIYLLLCFDHHGMYQVDNKVWGGSNNFWKVNPYNAANGGPCATPNDFFASPAARKLYERRLRYLVARYGYATHLLGWEFFNEIDNVYGPLKPADVLDWHRAMGAWLKRHDPFHHLVTTSLTGGSVRHDIWALPEMDFTQYHSYMDPDPGRRVTEIAQDFTRRFGKPMLIGESGTDAHEWGIAADPYLRGFRQLLWEGALGGSAGTAMTWWWQDVHADRAYVLDAALSKVLREGGWEEGSWTPADIASNGPQPQELGAAIAGAAPFTANLVLNDFRRYRLSGRAVIPNPLAASRASEFLQDYLPGVGSGVSPVAQHITAEFADGAKLVLKVGDVGGAAVAVVKVDGRDVLRETLGEAGALRPARIDRTFSVPLTAGRHTIVLDNAGPGWLAFASIRLERVRPCAFAGGWTYEPEAVALRNGSRALLYVVSPHTVYPADALRYCPPTVSGASVTLEHWPAGRVHICWYDPVTGALKTETTARSADGKLMIRLPDFNDDLAAIVTP</sequence>
<organism evidence="2">
    <name type="scientific">mine drainage metagenome</name>
    <dbReference type="NCBI Taxonomy" id="410659"/>
    <lineage>
        <taxon>unclassified sequences</taxon>
        <taxon>metagenomes</taxon>
        <taxon>ecological metagenomes</taxon>
    </lineage>
</organism>
<comment type="caution">
    <text evidence="2">The sequence shown here is derived from an EMBL/GenBank/DDBJ whole genome shotgun (WGS) entry which is preliminary data.</text>
</comment>
<dbReference type="Gene3D" id="2.60.40.10">
    <property type="entry name" value="Immunoglobulins"/>
    <property type="match status" value="1"/>
</dbReference>
<evidence type="ECO:0000259" key="1">
    <source>
        <dbReference type="Pfam" id="PF16586"/>
    </source>
</evidence>
<dbReference type="EMBL" id="MLJW01000138">
    <property type="protein sequence ID" value="OIQ97087.1"/>
    <property type="molecule type" value="Genomic_DNA"/>
</dbReference>
<proteinExistence type="predicted"/>
<dbReference type="Pfam" id="PF16586">
    <property type="entry name" value="DUF5060"/>
    <property type="match status" value="1"/>
</dbReference>
<dbReference type="InterPro" id="IPR013783">
    <property type="entry name" value="Ig-like_fold"/>
</dbReference>
<feature type="domain" description="DUF5060" evidence="1">
    <location>
        <begin position="24"/>
        <end position="105"/>
    </location>
</feature>
<name>A0A1J5RYU2_9ZZZZ</name>
<accession>A0A1J5RYU2</accession>
<reference evidence="2" key="1">
    <citation type="submission" date="2016-10" db="EMBL/GenBank/DDBJ databases">
        <title>Sequence of Gallionella enrichment culture.</title>
        <authorList>
            <person name="Poehlein A."/>
            <person name="Muehling M."/>
            <person name="Daniel R."/>
        </authorList>
    </citation>
    <scope>NUCLEOTIDE SEQUENCE</scope>
</reference>
<protein>
    <submittedName>
        <fullName evidence="2">Sugar-binding cellulase-like protein</fullName>
    </submittedName>
</protein>
<evidence type="ECO:0000313" key="2">
    <source>
        <dbReference type="EMBL" id="OIQ97087.1"/>
    </source>
</evidence>
<dbReference type="AlphaFoldDB" id="A0A1J5RYU2"/>
<dbReference type="InterPro" id="IPR032260">
    <property type="entry name" value="DUF5060"/>
</dbReference>
<gene>
    <name evidence="2" type="ORF">GALL_209120</name>
</gene>
<dbReference type="SUPFAM" id="SSF51445">
    <property type="entry name" value="(Trans)glycosidases"/>
    <property type="match status" value="1"/>
</dbReference>
<dbReference type="InterPro" id="IPR017853">
    <property type="entry name" value="GH"/>
</dbReference>